<evidence type="ECO:0000313" key="6">
    <source>
        <dbReference type="Proteomes" id="UP000290517"/>
    </source>
</evidence>
<dbReference type="Proteomes" id="UP000290517">
    <property type="component" value="Unassembled WGS sequence"/>
</dbReference>
<keyword evidence="6" id="KW-1185">Reference proteome</keyword>
<dbReference type="GO" id="GO:0016740">
    <property type="term" value="F:transferase activity"/>
    <property type="evidence" value="ECO:0007669"/>
    <property type="project" value="UniProtKB-KW"/>
</dbReference>
<evidence type="ECO:0000313" key="3">
    <source>
        <dbReference type="EMBL" id="RXR25789.1"/>
    </source>
</evidence>
<dbReference type="Proteomes" id="UP000289805">
    <property type="component" value="Unassembled WGS sequence"/>
</dbReference>
<feature type="compositionally biased region" description="Basic residues" evidence="1">
    <location>
        <begin position="38"/>
        <end position="47"/>
    </location>
</feature>
<gene>
    <name evidence="3" type="ORF">EQW73_09820</name>
    <name evidence="4" type="ORF">EQW78_11280</name>
</gene>
<dbReference type="AlphaFoldDB" id="A0A4Q1KUF3"/>
<organism evidence="4 5">
    <name type="scientific">Oerskovia turbata</name>
    <dbReference type="NCBI Taxonomy" id="1713"/>
    <lineage>
        <taxon>Bacteria</taxon>
        <taxon>Bacillati</taxon>
        <taxon>Actinomycetota</taxon>
        <taxon>Actinomycetes</taxon>
        <taxon>Micrococcales</taxon>
        <taxon>Cellulomonadaceae</taxon>
        <taxon>Oerskovia</taxon>
    </lineage>
</organism>
<dbReference type="Pfam" id="PF01636">
    <property type="entry name" value="APH"/>
    <property type="match status" value="1"/>
</dbReference>
<reference evidence="5 6" key="1">
    <citation type="submission" date="2019-01" db="EMBL/GenBank/DDBJ databases">
        <title>Oerskovia turbata Genome sequencing and assembly.</title>
        <authorList>
            <person name="Dou T."/>
        </authorList>
    </citation>
    <scope>NUCLEOTIDE SEQUENCE [LARGE SCALE GENOMIC DNA]</scope>
    <source>
        <strain evidence="4 5">JCM12123</strain>
        <strain evidence="3 6">JCM3160</strain>
    </source>
</reference>
<evidence type="ECO:0000313" key="4">
    <source>
        <dbReference type="EMBL" id="RXR33355.1"/>
    </source>
</evidence>
<feature type="region of interest" description="Disordered" evidence="1">
    <location>
        <begin position="38"/>
        <end position="93"/>
    </location>
</feature>
<keyword evidence="4" id="KW-0808">Transferase</keyword>
<accession>A0A4Q1KUF3</accession>
<protein>
    <submittedName>
        <fullName evidence="4">Aminoglycoside phosphotransferase family protein</fullName>
    </submittedName>
</protein>
<dbReference type="EMBL" id="SDJR01000005">
    <property type="protein sequence ID" value="RXR25789.1"/>
    <property type="molecule type" value="Genomic_DNA"/>
</dbReference>
<name>A0A4Q1KUF3_9CELL</name>
<sequence length="485" mass="51627">MGRRGAVVPARRVGDPPAHAVLLPGRRRVVPLARPRRLGGARHRPGARRGGPWQAFAVDDAHGDQHPRGRLSGGRPLRSAGAGDARAPALHSPFRSPARIDTIASVLTKMTVTDDQLSRILSPLGEIADSAPLEGGLFASTFRVDLTDGRRLVVKITSADTSRLLRYEHGILGTEEDVYRRVADRPDLLMPRVVHSDFSRSALDGDALVVTFLGGDVWNALPPLDDAATEGVRHDLGAFMARLHTVTGDAFGYPAPASGMSAPTWPEAFGLMVDALLADAEDWDVDLPADALRAVVARHHDALAEVTVPRLVHADLWPGNLFLSAEASAPADPVAPAGPARSADEESPLRLSGVIDTERCLWADPLYELAGADQLGLGPVPPAIAAGYRSAGGHLPVEEPWFASPTPGEIPPDDGAPRARDAVGRVRPGASTLGAGDVRLLLYRAYISAVLVTEVVPRDYQGEWVQGYRDTAAANLEVLLDQLSR</sequence>
<dbReference type="Gene3D" id="3.90.1200.10">
    <property type="match status" value="1"/>
</dbReference>
<dbReference type="SUPFAM" id="SSF56112">
    <property type="entry name" value="Protein kinase-like (PK-like)"/>
    <property type="match status" value="1"/>
</dbReference>
<feature type="domain" description="Aminoglycoside phosphotransferase" evidence="2">
    <location>
        <begin position="132"/>
        <end position="324"/>
    </location>
</feature>
<evidence type="ECO:0000313" key="5">
    <source>
        <dbReference type="Proteomes" id="UP000289805"/>
    </source>
</evidence>
<evidence type="ECO:0000259" key="2">
    <source>
        <dbReference type="Pfam" id="PF01636"/>
    </source>
</evidence>
<dbReference type="PANTHER" id="PTHR21310">
    <property type="entry name" value="AMINOGLYCOSIDE PHOSPHOTRANSFERASE-RELATED-RELATED"/>
    <property type="match status" value="1"/>
</dbReference>
<dbReference type="InterPro" id="IPR051678">
    <property type="entry name" value="AGP_Transferase"/>
</dbReference>
<dbReference type="STRING" id="1713.GCA_000718325_01649"/>
<comment type="caution">
    <text evidence="4">The sequence shown here is derived from an EMBL/GenBank/DDBJ whole genome shotgun (WGS) entry which is preliminary data.</text>
</comment>
<dbReference type="PANTHER" id="PTHR21310:SF15">
    <property type="entry name" value="AMINOGLYCOSIDE PHOSPHOTRANSFERASE DOMAIN-CONTAINING PROTEIN"/>
    <property type="match status" value="1"/>
</dbReference>
<evidence type="ECO:0000256" key="1">
    <source>
        <dbReference type="SAM" id="MobiDB-lite"/>
    </source>
</evidence>
<dbReference type="OrthoDB" id="5490445at2"/>
<proteinExistence type="predicted"/>
<dbReference type="EMBL" id="SDJQ01000014">
    <property type="protein sequence ID" value="RXR33355.1"/>
    <property type="molecule type" value="Genomic_DNA"/>
</dbReference>
<dbReference type="InterPro" id="IPR011009">
    <property type="entry name" value="Kinase-like_dom_sf"/>
</dbReference>
<dbReference type="InterPro" id="IPR002575">
    <property type="entry name" value="Aminoglycoside_PTrfase"/>
</dbReference>